<dbReference type="SMART" id="SM00189">
    <property type="entry name" value="IL2"/>
    <property type="match status" value="1"/>
</dbReference>
<sequence>MCKVQLLVCSVLALALLACSVPTARLARDSEQHLEQLLLDLKKLKLGVENHKGSTLATMLRFPFYLPKEATELKHFQCLVGELKPLGEVLSLAECRHISELMSNINATVLELKGSGPTLPCDYEEEAVSVLQLLAKWISICQSIYSRLT</sequence>
<dbReference type="PROSITE" id="PS51257">
    <property type="entry name" value="PROKAR_LIPOPROTEIN"/>
    <property type="match status" value="1"/>
</dbReference>
<proteinExistence type="inferred from homology"/>
<keyword evidence="1" id="KW-0732">Signal</keyword>
<dbReference type="FunCoup" id="A0A1S3AKL6">
    <property type="interactions" value="111"/>
</dbReference>
<dbReference type="eggNOG" id="ENOG502RVR5">
    <property type="taxonomic scope" value="Eukaryota"/>
</dbReference>
<dbReference type="SUPFAM" id="SSF47266">
    <property type="entry name" value="4-helical cytokines"/>
    <property type="match status" value="1"/>
</dbReference>
<dbReference type="PANTHER" id="PTHR48487:SF1">
    <property type="entry name" value="INTERLEUKIN-2"/>
    <property type="match status" value="1"/>
</dbReference>
<evidence type="ECO:0000313" key="2">
    <source>
        <dbReference type="Proteomes" id="UP001652624"/>
    </source>
</evidence>
<reference evidence="3" key="1">
    <citation type="submission" date="2025-08" db="UniProtKB">
        <authorList>
            <consortium name="RefSeq"/>
        </authorList>
    </citation>
    <scope>IDENTIFICATION</scope>
</reference>
<dbReference type="RefSeq" id="XP_007536426.1">
    <property type="nucleotide sequence ID" value="XM_007536364.1"/>
</dbReference>
<name>A0A1S3AKL6_ERIEU</name>
<comment type="similarity">
    <text evidence="1">Belongs to the IL-2 family.</text>
</comment>
<keyword evidence="1" id="KW-0391">Immunity</keyword>
<dbReference type="InParanoid" id="A0A1S3AKL6"/>
<dbReference type="InterPro" id="IPR000779">
    <property type="entry name" value="IL-2"/>
</dbReference>
<dbReference type="CTD" id="3558"/>
<dbReference type="STRING" id="9365.ENSEEUP00000003509"/>
<keyword evidence="1" id="KW-0202">Cytokine</keyword>
<dbReference type="GO" id="GO:0002250">
    <property type="term" value="P:adaptive immune response"/>
    <property type="evidence" value="ECO:0007669"/>
    <property type="project" value="UniProtKB-KW"/>
</dbReference>
<dbReference type="GO" id="GO:0005134">
    <property type="term" value="F:interleukin-2 receptor binding"/>
    <property type="evidence" value="ECO:0007669"/>
    <property type="project" value="InterPro"/>
</dbReference>
<dbReference type="PANTHER" id="PTHR48487">
    <property type="entry name" value="INTERLEUKIN-2"/>
    <property type="match status" value="1"/>
</dbReference>
<keyword evidence="1" id="KW-0339">Growth factor</keyword>
<protein>
    <recommendedName>
        <fullName evidence="1">Interleukin-2</fullName>
        <shortName evidence="1">IL-2</shortName>
    </recommendedName>
</protein>
<dbReference type="Proteomes" id="UP001652624">
    <property type="component" value="Chromosome 19"/>
</dbReference>
<evidence type="ECO:0000256" key="1">
    <source>
        <dbReference type="RuleBase" id="RU363134"/>
    </source>
</evidence>
<comment type="subcellular location">
    <subcellularLocation>
        <location evidence="1">Secreted</location>
    </subcellularLocation>
</comment>
<dbReference type="GO" id="GO:0008083">
    <property type="term" value="F:growth factor activity"/>
    <property type="evidence" value="ECO:0007669"/>
    <property type="project" value="UniProtKB-KW"/>
</dbReference>
<keyword evidence="1" id="KW-0964">Secreted</keyword>
<dbReference type="GO" id="GO:0005615">
    <property type="term" value="C:extracellular space"/>
    <property type="evidence" value="ECO:0007669"/>
    <property type="project" value="UniProtKB-KW"/>
</dbReference>
<organism evidence="2 3">
    <name type="scientific">Erinaceus europaeus</name>
    <name type="common">Western European hedgehog</name>
    <dbReference type="NCBI Taxonomy" id="9365"/>
    <lineage>
        <taxon>Eukaryota</taxon>
        <taxon>Metazoa</taxon>
        <taxon>Chordata</taxon>
        <taxon>Craniata</taxon>
        <taxon>Vertebrata</taxon>
        <taxon>Euteleostomi</taxon>
        <taxon>Mammalia</taxon>
        <taxon>Eutheria</taxon>
        <taxon>Laurasiatheria</taxon>
        <taxon>Eulipotyphla</taxon>
        <taxon>Erinaceidae</taxon>
        <taxon>Erinaceinae</taxon>
        <taxon>Erinaceus</taxon>
    </lineage>
</organism>
<accession>A0A1S3AKL6</accession>
<dbReference type="PRINTS" id="PR00265">
    <property type="entry name" value="INTERLEUKIN2"/>
</dbReference>
<dbReference type="GO" id="GO:0005125">
    <property type="term" value="F:cytokine activity"/>
    <property type="evidence" value="ECO:0007669"/>
    <property type="project" value="UniProtKB-KW"/>
</dbReference>
<dbReference type="OrthoDB" id="9450228at2759"/>
<dbReference type="Pfam" id="PF00715">
    <property type="entry name" value="IL2"/>
    <property type="match status" value="1"/>
</dbReference>
<keyword evidence="1" id="KW-1015">Disulfide bond</keyword>
<dbReference type="GeneID" id="103125563"/>
<gene>
    <name evidence="1 3" type="primary">IL2</name>
</gene>
<feature type="chain" id="PRO_5010001966" description="Interleukin-2" evidence="1">
    <location>
        <begin position="27"/>
        <end position="149"/>
    </location>
</feature>
<dbReference type="Gene3D" id="1.20.1250.10">
    <property type="match status" value="1"/>
</dbReference>
<keyword evidence="1" id="KW-1064">Adaptive immunity</keyword>
<comment type="function">
    <text evidence="1">Cytokine produced by activated CD4-positive helper T-cells and to a lesser extend activated CD8-positive T-cells and natural killer (NK) cells that plays pivotal roles in the immune response and tolerance. Binds to a receptor complex composed of either the high-affinity trimeric IL-2R (IL2RA/CD25, IL2RB/CD122 and IL2RG/CD132) or the low-affinity dimeric IL-2R (IL2RB and IL2RG). Interaction with the receptor leads to oligomerization and conformation changes in the IL-2R subunits resulting in downstream signaling starting with phosphorylation of JAK1 and JAK3. In turn, JAK1 and JAK3 phosphorylate the receptor to form a docking site leading to the phosphorylation of several substrates including STAT5. This process leads to activation of several pathways including STAT, phosphoinositide-3-kinase/PI3K and mitogen-activated protein kinase/MAPK pathways. Functions as a T-cell growth factor and can increase NK-cell cytolytic activity as well. Promotes strong proliferation of activated B-cells and subsequently immunoglobulin production. Plays a pivotal role in regulating the adaptive immune system by controlling the survival and proliferation of regulatory T-cells, which are required for the maintenance of immune tolerance. Moreover, participates in the differentiation and homeostasis of effector T-cell subsets, including Th1, Th2, Th17 as well as memory CD8-positive T-cells.</text>
</comment>
<dbReference type="InterPro" id="IPR009079">
    <property type="entry name" value="4_helix_cytokine-like_core"/>
</dbReference>
<feature type="signal peptide" evidence="1">
    <location>
        <begin position="1"/>
        <end position="26"/>
    </location>
</feature>
<keyword evidence="2" id="KW-1185">Reference proteome</keyword>
<dbReference type="AlphaFoldDB" id="A0A1S3AKL6"/>
<dbReference type="OMA" id="NGVNNYE"/>
<evidence type="ECO:0000313" key="3">
    <source>
        <dbReference type="RefSeq" id="XP_007536426.1"/>
    </source>
</evidence>